<dbReference type="Gene3D" id="2.70.50.70">
    <property type="match status" value="1"/>
</dbReference>
<dbReference type="GO" id="GO:0004497">
    <property type="term" value="F:monooxygenase activity"/>
    <property type="evidence" value="ECO:0007669"/>
    <property type="project" value="UniProtKB-KW"/>
</dbReference>
<reference evidence="18" key="2">
    <citation type="submission" date="2023-06" db="EMBL/GenBank/DDBJ databases">
        <authorList>
            <consortium name="Lawrence Berkeley National Laboratory"/>
            <person name="Haridas S."/>
            <person name="Hensen N."/>
            <person name="Bonometti L."/>
            <person name="Westerberg I."/>
            <person name="Brannstrom I.O."/>
            <person name="Guillou S."/>
            <person name="Cros-Aarteil S."/>
            <person name="Calhoun S."/>
            <person name="Kuo A."/>
            <person name="Mondo S."/>
            <person name="Pangilinan J."/>
            <person name="Riley R."/>
            <person name="Labutti K."/>
            <person name="Andreopoulos B."/>
            <person name="Lipzen A."/>
            <person name="Chen C."/>
            <person name="Yanf M."/>
            <person name="Daum C."/>
            <person name="Ng V."/>
            <person name="Clum A."/>
            <person name="Steindorff A."/>
            <person name="Ohm R."/>
            <person name="Martin F."/>
            <person name="Silar P."/>
            <person name="Natvig D."/>
            <person name="Lalanne C."/>
            <person name="Gautier V."/>
            <person name="Ament-Velasquez S.L."/>
            <person name="Kruys A."/>
            <person name="Hutchinson M.I."/>
            <person name="Powell A.J."/>
            <person name="Barry K."/>
            <person name="Miller A.N."/>
            <person name="Grigoriev I.V."/>
            <person name="Debuchy R."/>
            <person name="Gladieux P."/>
            <person name="Thoren M.H."/>
            <person name="Johannesson H."/>
        </authorList>
    </citation>
    <scope>NUCLEOTIDE SEQUENCE</scope>
    <source>
        <strain evidence="18">CBS 168.71</strain>
    </source>
</reference>
<comment type="subcellular location">
    <subcellularLocation>
        <location evidence="2">Secreted</location>
    </subcellularLocation>
</comment>
<dbReference type="AlphaFoldDB" id="A0AAE0HJG6"/>
<dbReference type="PANTHER" id="PTHR33353">
    <property type="entry name" value="PUTATIVE (AFU_ORTHOLOGUE AFUA_1G12560)-RELATED"/>
    <property type="match status" value="1"/>
</dbReference>
<dbReference type="InterPro" id="IPR049892">
    <property type="entry name" value="AA9"/>
</dbReference>
<feature type="domain" description="Auxiliary Activity family 9 catalytic" evidence="17">
    <location>
        <begin position="19"/>
        <end position="226"/>
    </location>
</feature>
<dbReference type="EC" id="1.14.99.56" evidence="15"/>
<evidence type="ECO:0000256" key="1">
    <source>
        <dbReference type="ARBA" id="ARBA00001973"/>
    </source>
</evidence>
<dbReference type="GO" id="GO:0046872">
    <property type="term" value="F:metal ion binding"/>
    <property type="evidence" value="ECO:0007669"/>
    <property type="project" value="UniProtKB-KW"/>
</dbReference>
<evidence type="ECO:0000256" key="10">
    <source>
        <dbReference type="ARBA" id="ARBA00023157"/>
    </source>
</evidence>
<keyword evidence="12" id="KW-0624">Polysaccharide degradation</keyword>
<sequence>MLISFAAAVVALAHHASAHATVFHVSVNGKDQGDGVDKYIRSPGNNEPITDLADPALVCNVKGGTEVGSSVKAAAGDKLTFHWWHYNPDDPNDFPLDDSHKGAVLTWIANYTSSDPTGPIWSKLAEEGFEGGKWATMKLIEKKGAVEFSLPKALAKGKYLIRQEIIALHKADGPGGDPATDRGAEFYPSCAQFEISGDGGKVPDQDFDFNKDYKYDDKGLFFNLYIPFDKYTPPGPRPWKG</sequence>
<comment type="cofactor">
    <cofactor evidence="1">
        <name>Cu(2+)</name>
        <dbReference type="ChEBI" id="CHEBI:29036"/>
    </cofactor>
</comment>
<evidence type="ECO:0000256" key="4">
    <source>
        <dbReference type="ARBA" id="ARBA00022723"/>
    </source>
</evidence>
<feature type="chain" id="PRO_5041903711" description="lytic cellulose monooxygenase (C4-dehydrogenating)" evidence="16">
    <location>
        <begin position="19"/>
        <end position="241"/>
    </location>
</feature>
<dbReference type="GO" id="GO:0030245">
    <property type="term" value="P:cellulose catabolic process"/>
    <property type="evidence" value="ECO:0007669"/>
    <property type="project" value="UniProtKB-KW"/>
</dbReference>
<keyword evidence="4" id="KW-0479">Metal-binding</keyword>
<evidence type="ECO:0000256" key="6">
    <source>
        <dbReference type="ARBA" id="ARBA00023001"/>
    </source>
</evidence>
<evidence type="ECO:0000256" key="11">
    <source>
        <dbReference type="ARBA" id="ARBA00023277"/>
    </source>
</evidence>
<dbReference type="RefSeq" id="XP_062660856.1">
    <property type="nucleotide sequence ID" value="XM_062797986.1"/>
</dbReference>
<keyword evidence="7" id="KW-0560">Oxidoreductase</keyword>
<evidence type="ECO:0000256" key="2">
    <source>
        <dbReference type="ARBA" id="ARBA00004613"/>
    </source>
</evidence>
<keyword evidence="8" id="KW-0186">Copper</keyword>
<evidence type="ECO:0000256" key="7">
    <source>
        <dbReference type="ARBA" id="ARBA00023002"/>
    </source>
</evidence>
<comment type="catalytic activity">
    <reaction evidence="14">
        <text>[(1-&gt;4)-beta-D-glucosyl]n+m + reduced acceptor + O2 = 4-dehydro-beta-D-glucosyl-[(1-&gt;4)-beta-D-glucosyl]n-1 + [(1-&gt;4)-beta-D-glucosyl]m + acceptor + H2O.</text>
        <dbReference type="EC" id="1.14.99.56"/>
    </reaction>
</comment>
<evidence type="ECO:0000256" key="3">
    <source>
        <dbReference type="ARBA" id="ARBA00022525"/>
    </source>
</evidence>
<dbReference type="GO" id="GO:0016787">
    <property type="term" value="F:hydrolase activity"/>
    <property type="evidence" value="ECO:0007669"/>
    <property type="project" value="UniProtKB-KW"/>
</dbReference>
<dbReference type="PANTHER" id="PTHR33353:SF17">
    <property type="entry name" value="ENDO-BETA-1,4-GLUCANASE D"/>
    <property type="match status" value="1"/>
</dbReference>
<reference evidence="18" key="1">
    <citation type="journal article" date="2023" name="Mol. Phylogenet. Evol.">
        <title>Genome-scale phylogeny and comparative genomics of the fungal order Sordariales.</title>
        <authorList>
            <person name="Hensen N."/>
            <person name="Bonometti L."/>
            <person name="Westerberg I."/>
            <person name="Brannstrom I.O."/>
            <person name="Guillou S."/>
            <person name="Cros-Aarteil S."/>
            <person name="Calhoun S."/>
            <person name="Haridas S."/>
            <person name="Kuo A."/>
            <person name="Mondo S."/>
            <person name="Pangilinan J."/>
            <person name="Riley R."/>
            <person name="LaButti K."/>
            <person name="Andreopoulos B."/>
            <person name="Lipzen A."/>
            <person name="Chen C."/>
            <person name="Yan M."/>
            <person name="Daum C."/>
            <person name="Ng V."/>
            <person name="Clum A."/>
            <person name="Steindorff A."/>
            <person name="Ohm R.A."/>
            <person name="Martin F."/>
            <person name="Silar P."/>
            <person name="Natvig D.O."/>
            <person name="Lalanne C."/>
            <person name="Gautier V."/>
            <person name="Ament-Velasquez S.L."/>
            <person name="Kruys A."/>
            <person name="Hutchinson M.I."/>
            <person name="Powell A.J."/>
            <person name="Barry K."/>
            <person name="Miller A.N."/>
            <person name="Grigoriev I.V."/>
            <person name="Debuchy R."/>
            <person name="Gladieux P."/>
            <person name="Hiltunen Thoren M."/>
            <person name="Johannesson H."/>
        </authorList>
    </citation>
    <scope>NUCLEOTIDE SEQUENCE</scope>
    <source>
        <strain evidence="18">CBS 168.71</strain>
    </source>
</reference>
<comment type="caution">
    <text evidence="18">The sequence shown here is derived from an EMBL/GenBank/DDBJ whole genome shotgun (WGS) entry which is preliminary data.</text>
</comment>
<evidence type="ECO:0000313" key="18">
    <source>
        <dbReference type="EMBL" id="KAK3297342.1"/>
    </source>
</evidence>
<keyword evidence="3" id="KW-0964">Secreted</keyword>
<keyword evidence="9" id="KW-0503">Monooxygenase</keyword>
<organism evidence="18 19">
    <name type="scientific">Chaetomium fimeti</name>
    <dbReference type="NCBI Taxonomy" id="1854472"/>
    <lineage>
        <taxon>Eukaryota</taxon>
        <taxon>Fungi</taxon>
        <taxon>Dikarya</taxon>
        <taxon>Ascomycota</taxon>
        <taxon>Pezizomycotina</taxon>
        <taxon>Sordariomycetes</taxon>
        <taxon>Sordariomycetidae</taxon>
        <taxon>Sordariales</taxon>
        <taxon>Chaetomiaceae</taxon>
        <taxon>Chaetomium</taxon>
    </lineage>
</organism>
<evidence type="ECO:0000256" key="15">
    <source>
        <dbReference type="ARBA" id="ARBA00047174"/>
    </source>
</evidence>
<evidence type="ECO:0000256" key="12">
    <source>
        <dbReference type="ARBA" id="ARBA00023326"/>
    </source>
</evidence>
<dbReference type="GeneID" id="87834934"/>
<dbReference type="GO" id="GO:0005576">
    <property type="term" value="C:extracellular region"/>
    <property type="evidence" value="ECO:0007669"/>
    <property type="project" value="UniProtKB-SubCell"/>
</dbReference>
<evidence type="ECO:0000256" key="8">
    <source>
        <dbReference type="ARBA" id="ARBA00023008"/>
    </source>
</evidence>
<proteinExistence type="inferred from homology"/>
<evidence type="ECO:0000313" key="19">
    <source>
        <dbReference type="Proteomes" id="UP001278766"/>
    </source>
</evidence>
<keyword evidence="19" id="KW-1185">Reference proteome</keyword>
<keyword evidence="10" id="KW-1015">Disulfide bond</keyword>
<evidence type="ECO:0000256" key="5">
    <source>
        <dbReference type="ARBA" id="ARBA00022729"/>
    </source>
</evidence>
<keyword evidence="11" id="KW-0119">Carbohydrate metabolism</keyword>
<evidence type="ECO:0000259" key="17">
    <source>
        <dbReference type="Pfam" id="PF03443"/>
    </source>
</evidence>
<evidence type="ECO:0000256" key="14">
    <source>
        <dbReference type="ARBA" id="ARBA00045077"/>
    </source>
</evidence>
<dbReference type="Pfam" id="PF03443">
    <property type="entry name" value="AA9"/>
    <property type="match status" value="1"/>
</dbReference>
<evidence type="ECO:0000256" key="9">
    <source>
        <dbReference type="ARBA" id="ARBA00023033"/>
    </source>
</evidence>
<protein>
    <recommendedName>
        <fullName evidence="15">lytic cellulose monooxygenase (C4-dehydrogenating)</fullName>
        <ecNumber evidence="15">1.14.99.56</ecNumber>
    </recommendedName>
</protein>
<comment type="similarity">
    <text evidence="13">Belongs to the polysaccharide monooxygenase AA9 family.</text>
</comment>
<evidence type="ECO:0000256" key="13">
    <source>
        <dbReference type="ARBA" id="ARBA00044502"/>
    </source>
</evidence>
<name>A0AAE0HJG6_9PEZI</name>
<keyword evidence="5 16" id="KW-0732">Signal</keyword>
<keyword evidence="18" id="KW-0378">Hydrolase</keyword>
<dbReference type="InterPro" id="IPR005103">
    <property type="entry name" value="AA9_LPMO"/>
</dbReference>
<accession>A0AAE0HJG6</accession>
<keyword evidence="6" id="KW-0136">Cellulose degradation</keyword>
<evidence type="ECO:0000256" key="16">
    <source>
        <dbReference type="SAM" id="SignalP"/>
    </source>
</evidence>
<dbReference type="Proteomes" id="UP001278766">
    <property type="component" value="Unassembled WGS sequence"/>
</dbReference>
<feature type="signal peptide" evidence="16">
    <location>
        <begin position="1"/>
        <end position="18"/>
    </location>
</feature>
<gene>
    <name evidence="18" type="ORF">B0H64DRAFT_122907</name>
</gene>
<dbReference type="EMBL" id="JAUEPN010000003">
    <property type="protein sequence ID" value="KAK3297342.1"/>
    <property type="molecule type" value="Genomic_DNA"/>
</dbReference>
<dbReference type="CDD" id="cd21175">
    <property type="entry name" value="LPMO_AA9"/>
    <property type="match status" value="1"/>
</dbReference>